<keyword evidence="5 8" id="KW-1133">Transmembrane helix</keyword>
<evidence type="ECO:0000256" key="6">
    <source>
        <dbReference type="ARBA" id="ARBA00023136"/>
    </source>
</evidence>
<keyword evidence="11" id="KW-1185">Reference proteome</keyword>
<dbReference type="PROSITE" id="PS00217">
    <property type="entry name" value="SUGAR_TRANSPORT_2"/>
    <property type="match status" value="1"/>
</dbReference>
<evidence type="ECO:0000256" key="5">
    <source>
        <dbReference type="ARBA" id="ARBA00022989"/>
    </source>
</evidence>
<proteinExistence type="inferred from homology"/>
<feature type="transmembrane region" description="Helical" evidence="8">
    <location>
        <begin position="191"/>
        <end position="207"/>
    </location>
</feature>
<feature type="transmembrane region" description="Helical" evidence="8">
    <location>
        <begin position="278"/>
        <end position="300"/>
    </location>
</feature>
<dbReference type="GO" id="GO:0022857">
    <property type="term" value="F:transmembrane transporter activity"/>
    <property type="evidence" value="ECO:0007669"/>
    <property type="project" value="InterPro"/>
</dbReference>
<evidence type="ECO:0000256" key="8">
    <source>
        <dbReference type="SAM" id="Phobius"/>
    </source>
</evidence>
<feature type="transmembrane region" description="Helical" evidence="8">
    <location>
        <begin position="437"/>
        <end position="458"/>
    </location>
</feature>
<reference evidence="10 11" key="1">
    <citation type="journal article" date="2013" name="BMC Genomics">
        <title>The genome and transcriptome of the pine saprophyte Ophiostoma piceae, and a comparison with the bark beetle-associated pine pathogen Grosmannia clavigera.</title>
        <authorList>
            <person name="Haridas S."/>
            <person name="Wang Y."/>
            <person name="Lim L."/>
            <person name="Massoumi Alamouti S."/>
            <person name="Jackman S."/>
            <person name="Docking R."/>
            <person name="Robertson G."/>
            <person name="Birol I."/>
            <person name="Bohlmann J."/>
            <person name="Breuil C."/>
        </authorList>
    </citation>
    <scope>NUCLEOTIDE SEQUENCE [LARGE SCALE GENOMIC DNA]</scope>
    <source>
        <strain evidence="10 11">UAMH 11346</strain>
    </source>
</reference>
<dbReference type="HOGENOM" id="CLU_001265_30_5_1"/>
<name>S3C454_OPHP1</name>
<comment type="similarity">
    <text evidence="2">Belongs to the major facilitator superfamily. Sugar transporter (TC 2.A.1.1) family.</text>
</comment>
<evidence type="ECO:0000256" key="3">
    <source>
        <dbReference type="ARBA" id="ARBA00022448"/>
    </source>
</evidence>
<keyword evidence="3" id="KW-0813">Transport</keyword>
<evidence type="ECO:0000256" key="7">
    <source>
        <dbReference type="SAM" id="MobiDB-lite"/>
    </source>
</evidence>
<keyword evidence="10" id="KW-0762">Sugar transport</keyword>
<feature type="transmembrane region" description="Helical" evidence="8">
    <location>
        <begin position="149"/>
        <end position="171"/>
    </location>
</feature>
<dbReference type="VEuPathDB" id="FungiDB:F503_02714"/>
<dbReference type="Pfam" id="PF00083">
    <property type="entry name" value="Sugar_tr"/>
    <property type="match status" value="1"/>
</dbReference>
<dbReference type="InterPro" id="IPR020846">
    <property type="entry name" value="MFS_dom"/>
</dbReference>
<evidence type="ECO:0000313" key="10">
    <source>
        <dbReference type="EMBL" id="EPE06586.1"/>
    </source>
</evidence>
<accession>S3C454</accession>
<feature type="domain" description="Major facilitator superfamily (MFS) profile" evidence="9">
    <location>
        <begin position="153"/>
        <end position="589"/>
    </location>
</feature>
<feature type="transmembrane region" description="Helical" evidence="8">
    <location>
        <begin position="565"/>
        <end position="584"/>
    </location>
</feature>
<dbReference type="Gene3D" id="1.20.1250.20">
    <property type="entry name" value="MFS general substrate transporter like domains"/>
    <property type="match status" value="1"/>
</dbReference>
<dbReference type="SUPFAM" id="SSF103473">
    <property type="entry name" value="MFS general substrate transporter"/>
    <property type="match status" value="1"/>
</dbReference>
<sequence>MLASYREDGVTARSIVNRPHIRLVSPAPPFLHFPLHSCSISISPNSPQLPHRPILLHKEPLPSSCVSPCFSLGYLLRPSSSPFIPDLSSSSSTPQPHIMKTDSERVEHANPHIDEQVNTLIADMERQLEEAGGLDTGFFQLEFSDPRKFTWLLVAFASMGGLLSGLDQSLISGANLFLPKDLGLSTHQNSLVNSGMPLGAVGGAIILSPCNEYFGRKWAIIFSIVLYTIGAGLEAGAMNYGMIVAARVILGVGVGLEGGTVPVYVAETVERRIRGNLVSLYQFNIALGEVLGYAVSAIFLPVHGNWRYILGSSLVFSTIMFAGMLFLPESPRYLVHAGKPLEAYKVWKRIRGIESAESREEFYSMTAAVQEEETLVNEQAQNRRFPWLDFFTVPRARRAVIYANIMILLGQLTGVNAIMYYMSTLMTQIGFDDKKSTYMSLVGGGSLLLGTIPAIFLMETCGRRFWAITMLPGFFIGLVLIGVSYQFDVVTQTVLVEGLYLSGLVLYMGFFGSYACLTWVIPSEVYPTYLRSYGMTISDALLFLMSFIVTYNFSAMQDSMGKTGLALGFYGGIAVVGEVYQLIFMPETKDKTLEEINEVFERPTRDIVRENIAGIKENVANLCTGNFSKVFIPQRRVNASPSAAALKEKEEA</sequence>
<feature type="transmembrane region" description="Helical" evidence="8">
    <location>
        <begin position="399"/>
        <end position="422"/>
    </location>
</feature>
<comment type="subcellular location">
    <subcellularLocation>
        <location evidence="1">Membrane</location>
        <topology evidence="1">Multi-pass membrane protein</topology>
    </subcellularLocation>
</comment>
<protein>
    <submittedName>
        <fullName evidence="10">Sugar transporter</fullName>
    </submittedName>
</protein>
<dbReference type="NCBIfam" id="TIGR00879">
    <property type="entry name" value="SP"/>
    <property type="match status" value="1"/>
</dbReference>
<evidence type="ECO:0000256" key="2">
    <source>
        <dbReference type="ARBA" id="ARBA00010992"/>
    </source>
</evidence>
<dbReference type="GO" id="GO:0015791">
    <property type="term" value="P:polyol transmembrane transport"/>
    <property type="evidence" value="ECO:0007669"/>
    <property type="project" value="UniProtKB-ARBA"/>
</dbReference>
<dbReference type="PANTHER" id="PTHR48020:SF9">
    <property type="entry name" value="MAJOR FACILITATOR SUPERFAMILY (MFS) PROFILE DOMAIN-CONTAINING PROTEIN"/>
    <property type="match status" value="1"/>
</dbReference>
<dbReference type="FunFam" id="1.20.1250.20:FF:000134">
    <property type="entry name" value="MFS sugar transporter protein"/>
    <property type="match status" value="1"/>
</dbReference>
<feature type="transmembrane region" description="Helical" evidence="8">
    <location>
        <begin position="465"/>
        <end position="487"/>
    </location>
</feature>
<dbReference type="InterPro" id="IPR050814">
    <property type="entry name" value="Myo-inositol_Transporter"/>
</dbReference>
<feature type="transmembrane region" description="Helical" evidence="8">
    <location>
        <begin position="306"/>
        <end position="327"/>
    </location>
</feature>
<feature type="transmembrane region" description="Helical" evidence="8">
    <location>
        <begin position="533"/>
        <end position="553"/>
    </location>
</feature>
<feature type="compositionally biased region" description="Low complexity" evidence="7">
    <location>
        <begin position="85"/>
        <end position="96"/>
    </location>
</feature>
<dbReference type="InterPro" id="IPR003663">
    <property type="entry name" value="Sugar/inositol_transpt"/>
</dbReference>
<dbReference type="eggNOG" id="KOG0254">
    <property type="taxonomic scope" value="Eukaryota"/>
</dbReference>
<feature type="region of interest" description="Disordered" evidence="7">
    <location>
        <begin position="85"/>
        <end position="104"/>
    </location>
</feature>
<dbReference type="Proteomes" id="UP000016923">
    <property type="component" value="Unassembled WGS sequence"/>
</dbReference>
<feature type="transmembrane region" description="Helical" evidence="8">
    <location>
        <begin position="219"/>
        <end position="238"/>
    </location>
</feature>
<dbReference type="PANTHER" id="PTHR48020">
    <property type="entry name" value="PROTON MYO-INOSITOL COTRANSPORTER"/>
    <property type="match status" value="1"/>
</dbReference>
<evidence type="ECO:0000256" key="1">
    <source>
        <dbReference type="ARBA" id="ARBA00004141"/>
    </source>
</evidence>
<organism evidence="10 11">
    <name type="scientific">Ophiostoma piceae (strain UAMH 11346)</name>
    <name type="common">Sap stain fungus</name>
    <dbReference type="NCBI Taxonomy" id="1262450"/>
    <lineage>
        <taxon>Eukaryota</taxon>
        <taxon>Fungi</taxon>
        <taxon>Dikarya</taxon>
        <taxon>Ascomycota</taxon>
        <taxon>Pezizomycotina</taxon>
        <taxon>Sordariomycetes</taxon>
        <taxon>Sordariomycetidae</taxon>
        <taxon>Ophiostomatales</taxon>
        <taxon>Ophiostomataceae</taxon>
        <taxon>Ophiostoma</taxon>
    </lineage>
</organism>
<feature type="transmembrane region" description="Helical" evidence="8">
    <location>
        <begin position="499"/>
        <end position="521"/>
    </location>
</feature>
<dbReference type="PRINTS" id="PR00171">
    <property type="entry name" value="SUGRTRNSPORT"/>
</dbReference>
<evidence type="ECO:0000259" key="9">
    <source>
        <dbReference type="PROSITE" id="PS50850"/>
    </source>
</evidence>
<dbReference type="PROSITE" id="PS50850">
    <property type="entry name" value="MFS"/>
    <property type="match status" value="1"/>
</dbReference>
<feature type="transmembrane region" description="Helical" evidence="8">
    <location>
        <begin position="244"/>
        <end position="266"/>
    </location>
</feature>
<dbReference type="EMBL" id="KE148153">
    <property type="protein sequence ID" value="EPE06586.1"/>
    <property type="molecule type" value="Genomic_DNA"/>
</dbReference>
<dbReference type="InterPro" id="IPR005828">
    <property type="entry name" value="MFS_sugar_transport-like"/>
</dbReference>
<dbReference type="OMA" id="MAIIVSC"/>
<dbReference type="GO" id="GO:0016020">
    <property type="term" value="C:membrane"/>
    <property type="evidence" value="ECO:0007669"/>
    <property type="project" value="UniProtKB-SubCell"/>
</dbReference>
<dbReference type="OrthoDB" id="6339427at2759"/>
<dbReference type="GO" id="GO:0015798">
    <property type="term" value="P:myo-inositol transport"/>
    <property type="evidence" value="ECO:0007669"/>
    <property type="project" value="UniProtKB-ARBA"/>
</dbReference>
<keyword evidence="6 8" id="KW-0472">Membrane</keyword>
<dbReference type="InterPro" id="IPR005829">
    <property type="entry name" value="Sugar_transporter_CS"/>
</dbReference>
<dbReference type="InterPro" id="IPR036259">
    <property type="entry name" value="MFS_trans_sf"/>
</dbReference>
<gene>
    <name evidence="10" type="ORF">F503_02714</name>
</gene>
<evidence type="ECO:0000313" key="11">
    <source>
        <dbReference type="Proteomes" id="UP000016923"/>
    </source>
</evidence>
<evidence type="ECO:0000256" key="4">
    <source>
        <dbReference type="ARBA" id="ARBA00022692"/>
    </source>
</evidence>
<keyword evidence="4 8" id="KW-0812">Transmembrane</keyword>
<dbReference type="AlphaFoldDB" id="S3C454"/>